<keyword evidence="3" id="KW-1185">Reference proteome</keyword>
<dbReference type="InterPro" id="IPR039679">
    <property type="entry name" value="NRBF2"/>
</dbReference>
<protein>
    <recommendedName>
        <fullName evidence="1">Nuclear receptor-binding factor 2 MIT domain-containing protein</fullName>
    </recommendedName>
</protein>
<dbReference type="PANTHER" id="PTHR14964:SF2">
    <property type="entry name" value="NUCLEAR RECEPTOR-BINDING FACTOR 2"/>
    <property type="match status" value="1"/>
</dbReference>
<name>A0AAV2H4Y6_LYMST</name>
<organism evidence="2 3">
    <name type="scientific">Lymnaea stagnalis</name>
    <name type="common">Great pond snail</name>
    <name type="synonym">Helix stagnalis</name>
    <dbReference type="NCBI Taxonomy" id="6523"/>
    <lineage>
        <taxon>Eukaryota</taxon>
        <taxon>Metazoa</taxon>
        <taxon>Spiralia</taxon>
        <taxon>Lophotrochozoa</taxon>
        <taxon>Mollusca</taxon>
        <taxon>Gastropoda</taxon>
        <taxon>Heterobranchia</taxon>
        <taxon>Euthyneura</taxon>
        <taxon>Panpulmonata</taxon>
        <taxon>Hygrophila</taxon>
        <taxon>Lymnaeoidea</taxon>
        <taxon>Lymnaeidae</taxon>
        <taxon>Lymnaea</taxon>
    </lineage>
</organism>
<gene>
    <name evidence="2" type="ORF">GSLYS_00002648001</name>
</gene>
<dbReference type="Pfam" id="PF17169">
    <property type="entry name" value="NRBF2_MIT"/>
    <property type="match status" value="1"/>
</dbReference>
<dbReference type="Proteomes" id="UP001497497">
    <property type="component" value="Unassembled WGS sequence"/>
</dbReference>
<evidence type="ECO:0000259" key="1">
    <source>
        <dbReference type="Pfam" id="PF17169"/>
    </source>
</evidence>
<evidence type="ECO:0000313" key="2">
    <source>
        <dbReference type="EMBL" id="CAL1528478.1"/>
    </source>
</evidence>
<dbReference type="SUPFAM" id="SSF140361">
    <property type="entry name" value="MIT domain-like"/>
    <property type="match status" value="1"/>
</dbReference>
<evidence type="ECO:0000313" key="3">
    <source>
        <dbReference type="Proteomes" id="UP001497497"/>
    </source>
</evidence>
<proteinExistence type="predicted"/>
<dbReference type="GO" id="GO:0006914">
    <property type="term" value="P:autophagy"/>
    <property type="evidence" value="ECO:0007669"/>
    <property type="project" value="InterPro"/>
</dbReference>
<accession>A0AAV2H4Y6</accession>
<feature type="domain" description="Nuclear receptor-binding factor 2 MIT" evidence="1">
    <location>
        <begin position="15"/>
        <end position="79"/>
    </location>
</feature>
<sequence>MLGRDDGRPLVQAPMDSPLNSAHAFSRKADALTKRAKYEDAIACHRKAAECLLQAMSTATSSTLLESMSLQHKAYLSQIDKLHAKNELVEFMNGNGKAKATVSRSTQSDGLHNIDTTKQVTWDEDTIYQTLRENEDMMNRLFQRNSEKLDGCLSSNADRQSYTSSGDPENSCDYDKILQALKNKTDLNAHSCDSVSELIQINNKLSKAVCSLLQELGSTKAEKKQMEEKLGESQEILKQGSEGLKFSSLDLPPLEVSYPELAHTLNS</sequence>
<dbReference type="AlphaFoldDB" id="A0AAV2H4Y6"/>
<comment type="caution">
    <text evidence="2">The sequence shown here is derived from an EMBL/GenBank/DDBJ whole genome shotgun (WGS) entry which is preliminary data.</text>
</comment>
<reference evidence="2 3" key="1">
    <citation type="submission" date="2024-04" db="EMBL/GenBank/DDBJ databases">
        <authorList>
            <consortium name="Genoscope - CEA"/>
            <person name="William W."/>
        </authorList>
    </citation>
    <scope>NUCLEOTIDE SEQUENCE [LARGE SCALE GENOMIC DNA]</scope>
</reference>
<dbReference type="EMBL" id="CAXITT010000033">
    <property type="protein sequence ID" value="CAL1528478.1"/>
    <property type="molecule type" value="Genomic_DNA"/>
</dbReference>
<dbReference type="Gene3D" id="1.20.58.80">
    <property type="entry name" value="Phosphotransferase system, lactose/cellobiose-type IIA subunit"/>
    <property type="match status" value="1"/>
</dbReference>
<dbReference type="PANTHER" id="PTHR14964">
    <property type="entry name" value="NUCLEAR RECEPTOR BINDING FACTOR 2"/>
    <property type="match status" value="1"/>
</dbReference>
<dbReference type="InterPro" id="IPR033393">
    <property type="entry name" value="NRBF2_MIT"/>
</dbReference>